<feature type="chain" id="PRO_5039250712" description="MspA family protein" evidence="1">
    <location>
        <begin position="31"/>
        <end position="214"/>
    </location>
</feature>
<evidence type="ECO:0000256" key="1">
    <source>
        <dbReference type="SAM" id="SignalP"/>
    </source>
</evidence>
<evidence type="ECO:0008006" key="4">
    <source>
        <dbReference type="Google" id="ProtNLM"/>
    </source>
</evidence>
<reference evidence="2 3" key="1">
    <citation type="submission" date="2012-12" db="EMBL/GenBank/DDBJ databases">
        <title>Whole genome shotgun sequence of Gordonia aichiensis NBRC 108223.</title>
        <authorList>
            <person name="Isaki-Nakamura S."/>
            <person name="Hosoyama A."/>
            <person name="Tsuchikane K."/>
            <person name="Ando Y."/>
            <person name="Baba S."/>
            <person name="Ohji S."/>
            <person name="Hamada M."/>
            <person name="Tamura T."/>
            <person name="Yamazoe A."/>
            <person name="Yamazaki S."/>
            <person name="Fujita N."/>
        </authorList>
    </citation>
    <scope>NUCLEOTIDE SEQUENCE [LARGE SCALE GENOMIC DNA]</scope>
    <source>
        <strain evidence="2 3">NBRC 108223</strain>
    </source>
</reference>
<dbReference type="RefSeq" id="WP_005174616.1">
    <property type="nucleotide sequence ID" value="NZ_BANR01000007.1"/>
</dbReference>
<dbReference type="Pfam" id="PF09203">
    <property type="entry name" value="MspA"/>
    <property type="match status" value="1"/>
</dbReference>
<name>L7KMK1_9ACTN</name>
<dbReference type="Gene3D" id="2.60.40.1650">
    <property type="entry name" value="Porin MspA (Ig-like beta-sandwich domain)"/>
    <property type="match status" value="1"/>
</dbReference>
<dbReference type="OrthoDB" id="4540215at2"/>
<sequence length="214" mass="21004">MSKFSKLGRRGAAAAAVAAAAVIGATSMGAGHAEAGALANGYKQSSGINAGETVQIWRKGESANAVPTVANNPASRAAVTSGTYIAKLGSGLSGNISLNYIVGCQVNIDGLSLGLTGGFDISPSISASGSISLPLSPGQVAVVSAFDKDIKAGGSSTLQATGIQVALPNCGGYASARSAVKVVAGNGYNTDKGTVNGSGTYLQSTLYGQPFSLN</sequence>
<organism evidence="2 3">
    <name type="scientific">Gordonia aichiensis NBRC 108223</name>
    <dbReference type="NCBI Taxonomy" id="1220583"/>
    <lineage>
        <taxon>Bacteria</taxon>
        <taxon>Bacillati</taxon>
        <taxon>Actinomycetota</taxon>
        <taxon>Actinomycetes</taxon>
        <taxon>Mycobacteriales</taxon>
        <taxon>Gordoniaceae</taxon>
        <taxon>Gordonia</taxon>
    </lineage>
</organism>
<comment type="caution">
    <text evidence="2">The sequence shown here is derived from an EMBL/GenBank/DDBJ whole genome shotgun (WGS) entry which is preliminary data.</text>
</comment>
<accession>L7KMK1</accession>
<keyword evidence="1" id="KW-0732">Signal</keyword>
<dbReference type="Proteomes" id="UP000010988">
    <property type="component" value="Unassembled WGS sequence"/>
</dbReference>
<dbReference type="PROSITE" id="PS51318">
    <property type="entry name" value="TAT"/>
    <property type="match status" value="1"/>
</dbReference>
<feature type="signal peptide" evidence="1">
    <location>
        <begin position="1"/>
        <end position="30"/>
    </location>
</feature>
<dbReference type="eggNOG" id="ENOG5032JHI">
    <property type="taxonomic scope" value="Bacteria"/>
</dbReference>
<dbReference type="InterPro" id="IPR006311">
    <property type="entry name" value="TAT_signal"/>
</dbReference>
<keyword evidence="3" id="KW-1185">Reference proteome</keyword>
<evidence type="ECO:0000313" key="2">
    <source>
        <dbReference type="EMBL" id="GAC48923.1"/>
    </source>
</evidence>
<dbReference type="AlphaFoldDB" id="L7KMK1"/>
<gene>
    <name evidence="2" type="ORF">GOACH_07_02090</name>
</gene>
<dbReference type="InterPro" id="IPR015286">
    <property type="entry name" value="Porin_fam_mycobact-type"/>
</dbReference>
<dbReference type="STRING" id="1220583.GOACH_07_02090"/>
<protein>
    <recommendedName>
        <fullName evidence="4">MspA family protein</fullName>
    </recommendedName>
</protein>
<proteinExistence type="predicted"/>
<evidence type="ECO:0000313" key="3">
    <source>
        <dbReference type="Proteomes" id="UP000010988"/>
    </source>
</evidence>
<dbReference type="EMBL" id="BANR01000007">
    <property type="protein sequence ID" value="GAC48923.1"/>
    <property type="molecule type" value="Genomic_DNA"/>
</dbReference>